<dbReference type="Proteomes" id="UP000094757">
    <property type="component" value="Chromosome"/>
</dbReference>
<dbReference type="SMART" id="SM00487">
    <property type="entry name" value="DEXDc"/>
    <property type="match status" value="1"/>
</dbReference>
<dbReference type="PROSITE" id="PS51192">
    <property type="entry name" value="HELICASE_ATP_BIND_1"/>
    <property type="match status" value="1"/>
</dbReference>
<reference evidence="19 21" key="3">
    <citation type="submission" date="2018-08" db="EMBL/GenBank/DDBJ databases">
        <title>Draft genome sequence of Dialister pneumosintes KCOM 1685.</title>
        <authorList>
            <person name="Kook J.-K."/>
            <person name="Park S.-N."/>
            <person name="Lim Y.K."/>
        </authorList>
    </citation>
    <scope>NUCLEOTIDE SEQUENCE [LARGE SCALE GENOMIC DNA]</scope>
    <source>
        <strain evidence="19 21">KCOM 1685</strain>
    </source>
</reference>
<dbReference type="GO" id="GO:0006281">
    <property type="term" value="P:DNA repair"/>
    <property type="evidence" value="ECO:0007669"/>
    <property type="project" value="UniProtKB-UniRule"/>
</dbReference>
<comment type="catalytic activity">
    <reaction evidence="14 15">
        <text>ATP + H2O = ADP + phosphate + H(+)</text>
        <dbReference type="Rhea" id="RHEA:13065"/>
        <dbReference type="ChEBI" id="CHEBI:15377"/>
        <dbReference type="ChEBI" id="CHEBI:15378"/>
        <dbReference type="ChEBI" id="CHEBI:30616"/>
        <dbReference type="ChEBI" id="CHEBI:43474"/>
        <dbReference type="ChEBI" id="CHEBI:456216"/>
        <dbReference type="EC" id="5.6.2.4"/>
    </reaction>
</comment>
<dbReference type="InterPro" id="IPR014001">
    <property type="entry name" value="Helicase_ATP-bd"/>
</dbReference>
<sequence>MKISDKVTVVKGIGKRMEEKLQRLGINTVEDLISFYPRKYQDWTRITPMDALEVDKEVVVYGKIIDIRETKLRSRLSLITIVISDGQGAINLNYFNQPWKKQSFEKSQWVLAYGKVEYQYTKYQISNAEVEMVSPREIKSFQKLVPVYPLTEGIRLVQMQKFIVNALENVSGLVENLPEQVLIKYHLMGRKQAIKSMHFPKDWGLYRQARYRLAFEELFFMQVGIWLLRKKRESYGIGIKCEPSKELVRKIIRSLPFTLTQDQKKAFMDIENDMEALVPMHRLIQGDVGSGKTIVAALALAKIIENGYQGALMAPTEILAQQHFQTFSFLFKNSGIQIELLTGQTKAAEKKKILENVVNGDTDILLGTHALLQEQVVFSNLGLVVTDEQHRFGVKQRQRLETKGVSPHILVMTATPIPRTMALSVYGDLDVSSIRELPKGRESVSTYAIANDMLQRVYNFMKKEMQVGHQVYIVCPLVEESEKADLAAAVSVYEELKSHQFSSFRLGLVHGRMKSQDKECIMQDFVNGKIQLLVATSVIEVGINVPNATIMFVYGAERFGLSQLHQLRGRVGRGHSKSYCILYTNNNNDIVQFRMKLMTSIQDGFTLAEKDLLLRGSGEFFGTRQHGIPDFKVANVVKDLPILEKAREAARYSVEAGEDFRQELKNRYKTLFTEIYH</sequence>
<gene>
    <name evidence="19" type="primary">recG</name>
    <name evidence="18" type="ORF">BCB69_04425</name>
    <name evidence="19" type="ORF">DX915_04980</name>
</gene>
<keyword evidence="4 15" id="KW-0227">DNA damage</keyword>
<keyword evidence="6 15" id="KW-0347">Helicase</keyword>
<dbReference type="Pfam" id="PF00270">
    <property type="entry name" value="DEAD"/>
    <property type="match status" value="1"/>
</dbReference>
<comment type="similarity">
    <text evidence="1 15">Belongs to the helicase family. RecG subfamily.</text>
</comment>
<dbReference type="PROSITE" id="PS51194">
    <property type="entry name" value="HELICASE_CTER"/>
    <property type="match status" value="1"/>
</dbReference>
<dbReference type="SMART" id="SM00490">
    <property type="entry name" value="HELICc"/>
    <property type="match status" value="1"/>
</dbReference>
<dbReference type="STRING" id="39950.BCB69_04425"/>
<dbReference type="InterPro" id="IPR004609">
    <property type="entry name" value="ATP-dep_DNA_helicase_RecG"/>
</dbReference>
<evidence type="ECO:0000256" key="3">
    <source>
        <dbReference type="ARBA" id="ARBA00022741"/>
    </source>
</evidence>
<dbReference type="InterPro" id="IPR045562">
    <property type="entry name" value="RecG_dom3_C"/>
</dbReference>
<dbReference type="Gene3D" id="1.10.150.20">
    <property type="entry name" value="5' to 3' exonuclease, C-terminal subdomain"/>
    <property type="match status" value="1"/>
</dbReference>
<dbReference type="GO" id="GO:0016787">
    <property type="term" value="F:hydrolase activity"/>
    <property type="evidence" value="ECO:0007669"/>
    <property type="project" value="UniProtKB-KW"/>
</dbReference>
<evidence type="ECO:0000256" key="11">
    <source>
        <dbReference type="ARBA" id="ARBA00023235"/>
    </source>
</evidence>
<dbReference type="GO" id="GO:0003677">
    <property type="term" value="F:DNA binding"/>
    <property type="evidence" value="ECO:0007669"/>
    <property type="project" value="UniProtKB-KW"/>
</dbReference>
<dbReference type="NCBIfam" id="NF008168">
    <property type="entry name" value="PRK10917.2-2"/>
    <property type="match status" value="1"/>
</dbReference>
<dbReference type="InterPro" id="IPR001650">
    <property type="entry name" value="Helicase_C-like"/>
</dbReference>
<reference evidence="18" key="2">
    <citation type="submission" date="2016-08" db="EMBL/GenBank/DDBJ databases">
        <authorList>
            <person name="Seilhamer J.J."/>
        </authorList>
    </citation>
    <scope>NUCLEOTIDE SEQUENCE [LARGE SCALE GENOMIC DNA]</scope>
    <source>
        <strain evidence="18">F0677</strain>
    </source>
</reference>
<evidence type="ECO:0000256" key="5">
    <source>
        <dbReference type="ARBA" id="ARBA00022801"/>
    </source>
</evidence>
<evidence type="ECO:0000256" key="1">
    <source>
        <dbReference type="ARBA" id="ARBA00007504"/>
    </source>
</evidence>
<evidence type="ECO:0000256" key="2">
    <source>
        <dbReference type="ARBA" id="ARBA00017846"/>
    </source>
</evidence>
<evidence type="ECO:0000256" key="4">
    <source>
        <dbReference type="ARBA" id="ARBA00022763"/>
    </source>
</evidence>
<keyword evidence="7 15" id="KW-0067">ATP-binding</keyword>
<dbReference type="PANTHER" id="PTHR47964">
    <property type="entry name" value="ATP-DEPENDENT DNA HELICASE HOMOLOG RECG, CHLOROPLASTIC"/>
    <property type="match status" value="1"/>
</dbReference>
<dbReference type="KEGG" id="dpn:BCB69_04425"/>
<evidence type="ECO:0000256" key="8">
    <source>
        <dbReference type="ARBA" id="ARBA00023125"/>
    </source>
</evidence>
<dbReference type="AlphaFoldDB" id="A0A1B3WE66"/>
<feature type="domain" description="Helicase ATP-binding" evidence="16">
    <location>
        <begin position="273"/>
        <end position="434"/>
    </location>
</feature>
<dbReference type="InterPro" id="IPR033454">
    <property type="entry name" value="RecG_wedge"/>
</dbReference>
<keyword evidence="5 15" id="KW-0378">Hydrolase</keyword>
<dbReference type="SUPFAM" id="SSF50249">
    <property type="entry name" value="Nucleic acid-binding proteins"/>
    <property type="match status" value="1"/>
</dbReference>
<evidence type="ECO:0000256" key="14">
    <source>
        <dbReference type="ARBA" id="ARBA00048988"/>
    </source>
</evidence>
<dbReference type="PANTHER" id="PTHR47964:SF1">
    <property type="entry name" value="ATP-DEPENDENT DNA HELICASE HOMOLOG RECG, CHLOROPLASTIC"/>
    <property type="match status" value="1"/>
</dbReference>
<dbReference type="Pfam" id="PF19833">
    <property type="entry name" value="RecG_dom3_C"/>
    <property type="match status" value="1"/>
</dbReference>
<keyword evidence="11" id="KW-0413">Isomerase</keyword>
<evidence type="ECO:0000259" key="17">
    <source>
        <dbReference type="PROSITE" id="PS51194"/>
    </source>
</evidence>
<dbReference type="Pfam" id="PF00271">
    <property type="entry name" value="Helicase_C"/>
    <property type="match status" value="1"/>
</dbReference>
<dbReference type="Proteomes" id="UP000266262">
    <property type="component" value="Unassembled WGS sequence"/>
</dbReference>
<keyword evidence="9 15" id="KW-0233">DNA recombination</keyword>
<evidence type="ECO:0000256" key="7">
    <source>
        <dbReference type="ARBA" id="ARBA00022840"/>
    </source>
</evidence>
<comment type="function">
    <text evidence="15">Plays a critical role in recombination and DNA repair. Helps process Holliday junction intermediates to mature products by catalyzing branch migration. Has replication fork regression activity, unwinds stalled or blocked replication forks to make a HJ that can be resolved. Has a DNA unwinding activity characteristic of a DNA helicase with 3'-5' polarity.</text>
</comment>
<evidence type="ECO:0000256" key="15">
    <source>
        <dbReference type="RuleBase" id="RU363016"/>
    </source>
</evidence>
<dbReference type="InterPro" id="IPR011545">
    <property type="entry name" value="DEAD/DEAH_box_helicase_dom"/>
</dbReference>
<reference evidence="20" key="1">
    <citation type="submission" date="2016-08" db="EMBL/GenBank/DDBJ databases">
        <authorList>
            <person name="Holder M.E."/>
            <person name="Ajami N.J."/>
            <person name="Petrosino J.F."/>
        </authorList>
    </citation>
    <scope>NUCLEOTIDE SEQUENCE [LARGE SCALE GENOMIC DNA]</scope>
    <source>
        <strain evidence="20">F0677</strain>
    </source>
</reference>
<keyword evidence="3 15" id="KW-0547">Nucleotide-binding</keyword>
<evidence type="ECO:0000313" key="19">
    <source>
        <dbReference type="EMBL" id="RID94837.1"/>
    </source>
</evidence>
<evidence type="ECO:0000313" key="18">
    <source>
        <dbReference type="EMBL" id="AOH39268.1"/>
    </source>
</evidence>
<dbReference type="EC" id="5.6.2.4" evidence="13 15"/>
<dbReference type="Pfam" id="PF17191">
    <property type="entry name" value="RecG_wedge"/>
    <property type="match status" value="1"/>
</dbReference>
<name>A0A1B3WE66_9FIRM</name>
<dbReference type="InterPro" id="IPR027417">
    <property type="entry name" value="P-loop_NTPase"/>
</dbReference>
<accession>A0A1B3WE66</accession>
<protein>
    <recommendedName>
        <fullName evidence="2 15">ATP-dependent DNA helicase RecG</fullName>
        <ecNumber evidence="13 15">5.6.2.4</ecNumber>
    </recommendedName>
</protein>
<dbReference type="Gene3D" id="3.40.50.300">
    <property type="entry name" value="P-loop containing nucleotide triphosphate hydrolases"/>
    <property type="match status" value="2"/>
</dbReference>
<evidence type="ECO:0000256" key="10">
    <source>
        <dbReference type="ARBA" id="ARBA00023204"/>
    </source>
</evidence>
<dbReference type="CDD" id="cd17992">
    <property type="entry name" value="DEXHc_RecG"/>
    <property type="match status" value="1"/>
</dbReference>
<feature type="domain" description="Helicase C-terminal" evidence="17">
    <location>
        <begin position="453"/>
        <end position="613"/>
    </location>
</feature>
<dbReference type="GO" id="GO:0006310">
    <property type="term" value="P:DNA recombination"/>
    <property type="evidence" value="ECO:0007669"/>
    <property type="project" value="UniProtKB-UniRule"/>
</dbReference>
<keyword evidence="8" id="KW-0238">DNA-binding</keyword>
<dbReference type="OrthoDB" id="9804325at2"/>
<dbReference type="InterPro" id="IPR047112">
    <property type="entry name" value="RecG/Mfd"/>
</dbReference>
<dbReference type="CDD" id="cd04488">
    <property type="entry name" value="RecG_wedge_OBF"/>
    <property type="match status" value="1"/>
</dbReference>
<evidence type="ECO:0000256" key="9">
    <source>
        <dbReference type="ARBA" id="ARBA00023172"/>
    </source>
</evidence>
<evidence type="ECO:0000256" key="12">
    <source>
        <dbReference type="ARBA" id="ARBA00034617"/>
    </source>
</evidence>
<proteinExistence type="inferred from homology"/>
<comment type="catalytic activity">
    <reaction evidence="12 15">
        <text>Couples ATP hydrolysis with the unwinding of duplex DNA by translocating in the 3'-5' direction.</text>
        <dbReference type="EC" id="5.6.2.4"/>
    </reaction>
</comment>
<dbReference type="EMBL" id="QWKU01000001">
    <property type="protein sequence ID" value="RID94837.1"/>
    <property type="molecule type" value="Genomic_DNA"/>
</dbReference>
<evidence type="ECO:0000256" key="13">
    <source>
        <dbReference type="ARBA" id="ARBA00034808"/>
    </source>
</evidence>
<evidence type="ECO:0000313" key="20">
    <source>
        <dbReference type="Proteomes" id="UP000094757"/>
    </source>
</evidence>
<dbReference type="SUPFAM" id="SSF52540">
    <property type="entry name" value="P-loop containing nucleoside triphosphate hydrolases"/>
    <property type="match status" value="2"/>
</dbReference>
<keyword evidence="10 15" id="KW-0234">DNA repair</keyword>
<dbReference type="GO" id="GO:0043138">
    <property type="term" value="F:3'-5' DNA helicase activity"/>
    <property type="evidence" value="ECO:0007669"/>
    <property type="project" value="UniProtKB-EC"/>
</dbReference>
<organism evidence="18 20">
    <name type="scientific">Dialister pneumosintes</name>
    <dbReference type="NCBI Taxonomy" id="39950"/>
    <lineage>
        <taxon>Bacteria</taxon>
        <taxon>Bacillati</taxon>
        <taxon>Bacillota</taxon>
        <taxon>Negativicutes</taxon>
        <taxon>Veillonellales</taxon>
        <taxon>Veillonellaceae</taxon>
        <taxon>Dialister</taxon>
    </lineage>
</organism>
<dbReference type="GO" id="GO:0005524">
    <property type="term" value="F:ATP binding"/>
    <property type="evidence" value="ECO:0007669"/>
    <property type="project" value="UniProtKB-KW"/>
</dbReference>
<dbReference type="NCBIfam" id="NF008165">
    <property type="entry name" value="PRK10917.1-3"/>
    <property type="match status" value="1"/>
</dbReference>
<evidence type="ECO:0000313" key="21">
    <source>
        <dbReference type="Proteomes" id="UP000266262"/>
    </source>
</evidence>
<dbReference type="NCBIfam" id="TIGR00643">
    <property type="entry name" value="recG"/>
    <property type="match status" value="1"/>
</dbReference>
<dbReference type="Gene3D" id="2.40.50.140">
    <property type="entry name" value="Nucleic acid-binding proteins"/>
    <property type="match status" value="1"/>
</dbReference>
<dbReference type="InterPro" id="IPR012340">
    <property type="entry name" value="NA-bd_OB-fold"/>
</dbReference>
<evidence type="ECO:0000256" key="6">
    <source>
        <dbReference type="ARBA" id="ARBA00022806"/>
    </source>
</evidence>
<keyword evidence="21" id="KW-1185">Reference proteome</keyword>
<dbReference type="RefSeq" id="WP_022513696.1">
    <property type="nucleotide sequence ID" value="NZ_CP017037.1"/>
</dbReference>
<dbReference type="EMBL" id="CP017037">
    <property type="protein sequence ID" value="AOH39268.1"/>
    <property type="molecule type" value="Genomic_DNA"/>
</dbReference>
<evidence type="ECO:0000259" key="16">
    <source>
        <dbReference type="PROSITE" id="PS51192"/>
    </source>
</evidence>